<dbReference type="Proteomes" id="UP001300502">
    <property type="component" value="Unassembled WGS sequence"/>
</dbReference>
<protein>
    <submittedName>
        <fullName evidence="2">Uncharacterized protein</fullName>
    </submittedName>
</protein>
<gene>
    <name evidence="2" type="ORF">GAYE_PCTG69G1469</name>
</gene>
<organism evidence="2 3">
    <name type="scientific">Galdieria yellowstonensis</name>
    <dbReference type="NCBI Taxonomy" id="3028027"/>
    <lineage>
        <taxon>Eukaryota</taxon>
        <taxon>Rhodophyta</taxon>
        <taxon>Bangiophyceae</taxon>
        <taxon>Galdieriales</taxon>
        <taxon>Galdieriaceae</taxon>
        <taxon>Galdieria</taxon>
    </lineage>
</organism>
<name>A0AAV9I8A3_9RHOD</name>
<evidence type="ECO:0000313" key="3">
    <source>
        <dbReference type="Proteomes" id="UP001300502"/>
    </source>
</evidence>
<proteinExistence type="predicted"/>
<dbReference type="InterPro" id="IPR013865">
    <property type="entry name" value="FAM32A"/>
</dbReference>
<dbReference type="PANTHER" id="PTHR13282">
    <property type="entry name" value="PROTEIN FAM32A"/>
    <property type="match status" value="1"/>
</dbReference>
<dbReference type="EMBL" id="JANCYU010000016">
    <property type="protein sequence ID" value="KAK4523573.1"/>
    <property type="molecule type" value="Genomic_DNA"/>
</dbReference>
<dbReference type="AlphaFoldDB" id="A0AAV9I8A3"/>
<evidence type="ECO:0000256" key="1">
    <source>
        <dbReference type="SAM" id="MobiDB-lite"/>
    </source>
</evidence>
<sequence>MEYHNLIYLPTTSVSYELLLEACASFLVWKMGGYENIERGPLRLKTGIMKKKKKKGKVEEQETPKVAVGKTEAEKRFEEKKRQREEQRLKEEAQLSYRSKIEKFNEQLREEPEHFDVPKVCPTK</sequence>
<accession>A0AAV9I8A3</accession>
<keyword evidence="3" id="KW-1185">Reference proteome</keyword>
<comment type="caution">
    <text evidence="2">The sequence shown here is derived from an EMBL/GenBank/DDBJ whole genome shotgun (WGS) entry which is preliminary data.</text>
</comment>
<feature type="compositionally biased region" description="Basic and acidic residues" evidence="1">
    <location>
        <begin position="71"/>
        <end position="92"/>
    </location>
</feature>
<evidence type="ECO:0000313" key="2">
    <source>
        <dbReference type="EMBL" id="KAK4523573.1"/>
    </source>
</evidence>
<dbReference type="GO" id="GO:0005730">
    <property type="term" value="C:nucleolus"/>
    <property type="evidence" value="ECO:0007669"/>
    <property type="project" value="TreeGrafter"/>
</dbReference>
<reference evidence="2 3" key="1">
    <citation type="submission" date="2022-07" db="EMBL/GenBank/DDBJ databases">
        <title>Genome-wide signatures of adaptation to extreme environments.</title>
        <authorList>
            <person name="Cho C.H."/>
            <person name="Yoon H.S."/>
        </authorList>
    </citation>
    <scope>NUCLEOTIDE SEQUENCE [LARGE SCALE GENOMIC DNA]</scope>
    <source>
        <strain evidence="2 3">108.79 E11</strain>
    </source>
</reference>
<feature type="region of interest" description="Disordered" evidence="1">
    <location>
        <begin position="55"/>
        <end position="92"/>
    </location>
</feature>
<dbReference type="PANTHER" id="PTHR13282:SF6">
    <property type="entry name" value="PROTEIN FAM32A"/>
    <property type="match status" value="1"/>
</dbReference>